<feature type="domain" description="HTH tetR-type" evidence="6">
    <location>
        <begin position="19"/>
        <end position="79"/>
    </location>
</feature>
<feature type="DNA-binding region" description="H-T-H motif" evidence="4">
    <location>
        <begin position="42"/>
        <end position="61"/>
    </location>
</feature>
<dbReference type="PROSITE" id="PS50977">
    <property type="entry name" value="HTH_TETR_2"/>
    <property type="match status" value="1"/>
</dbReference>
<dbReference type="PANTHER" id="PTHR30055">
    <property type="entry name" value="HTH-TYPE TRANSCRIPTIONAL REGULATOR RUTR"/>
    <property type="match status" value="1"/>
</dbReference>
<dbReference type="Proteomes" id="UP000034883">
    <property type="component" value="Chromosome"/>
</dbReference>
<dbReference type="PRINTS" id="PR00455">
    <property type="entry name" value="HTHTETR"/>
</dbReference>
<keyword evidence="3" id="KW-0804">Transcription</keyword>
<dbReference type="Pfam" id="PF00440">
    <property type="entry name" value="TetR_N"/>
    <property type="match status" value="1"/>
</dbReference>
<evidence type="ECO:0000313" key="8">
    <source>
        <dbReference type="Proteomes" id="UP000034883"/>
    </source>
</evidence>
<gene>
    <name evidence="7" type="ORF">DB32_002080</name>
</gene>
<accession>A0A0F6W1A3</accession>
<evidence type="ECO:0000256" key="1">
    <source>
        <dbReference type="ARBA" id="ARBA00023015"/>
    </source>
</evidence>
<sequence length="238" mass="26268">MLGDPRMSAPVARHRLALDERRAQLLELGARLFSERAYDDVSIDDIAEAAGISKGLLYHYFGSKRAFYVATVRQAAQQLQLRTEPDASLPQPSRARAGLDGYLSFVEEHAAPYASLMRSGIGNDPEVAAIVDETRDAIVKRMMDELGLSEPRPVVRFALRSWIGLVEAASLDWLDRREVAREAVLQMLLESLYSTLVIASRLDPDAPISVGAPPQAVSDASAVIETGETERKARPRRR</sequence>
<keyword evidence="2 4" id="KW-0238">DNA-binding</keyword>
<evidence type="ECO:0000259" key="6">
    <source>
        <dbReference type="PROSITE" id="PS50977"/>
    </source>
</evidence>
<reference evidence="7 8" key="1">
    <citation type="submission" date="2015-03" db="EMBL/GenBank/DDBJ databases">
        <title>Genome assembly of Sandaracinus amylolyticus DSM 53668.</title>
        <authorList>
            <person name="Sharma G."/>
            <person name="Subramanian S."/>
        </authorList>
    </citation>
    <scope>NUCLEOTIDE SEQUENCE [LARGE SCALE GENOMIC DNA]</scope>
    <source>
        <strain evidence="7 8">DSM 53668</strain>
    </source>
</reference>
<dbReference type="InterPro" id="IPR050109">
    <property type="entry name" value="HTH-type_TetR-like_transc_reg"/>
</dbReference>
<evidence type="ECO:0000256" key="5">
    <source>
        <dbReference type="SAM" id="MobiDB-lite"/>
    </source>
</evidence>
<dbReference type="GO" id="GO:0000976">
    <property type="term" value="F:transcription cis-regulatory region binding"/>
    <property type="evidence" value="ECO:0007669"/>
    <property type="project" value="TreeGrafter"/>
</dbReference>
<dbReference type="InterPro" id="IPR054129">
    <property type="entry name" value="DesT_TetR_C"/>
</dbReference>
<protein>
    <submittedName>
        <fullName evidence="7">Transcriptional regulator, TetR family protein</fullName>
    </submittedName>
</protein>
<dbReference type="OrthoDB" id="5511609at2"/>
<dbReference type="InterPro" id="IPR001647">
    <property type="entry name" value="HTH_TetR"/>
</dbReference>
<dbReference type="InterPro" id="IPR009057">
    <property type="entry name" value="Homeodomain-like_sf"/>
</dbReference>
<evidence type="ECO:0000256" key="4">
    <source>
        <dbReference type="PROSITE-ProRule" id="PRU00335"/>
    </source>
</evidence>
<evidence type="ECO:0000313" key="7">
    <source>
        <dbReference type="EMBL" id="AKF04931.1"/>
    </source>
</evidence>
<organism evidence="7 8">
    <name type="scientific">Sandaracinus amylolyticus</name>
    <dbReference type="NCBI Taxonomy" id="927083"/>
    <lineage>
        <taxon>Bacteria</taxon>
        <taxon>Pseudomonadati</taxon>
        <taxon>Myxococcota</taxon>
        <taxon>Polyangia</taxon>
        <taxon>Polyangiales</taxon>
        <taxon>Sandaracinaceae</taxon>
        <taxon>Sandaracinus</taxon>
    </lineage>
</organism>
<keyword evidence="8" id="KW-1185">Reference proteome</keyword>
<dbReference type="KEGG" id="samy:DB32_002080"/>
<dbReference type="SUPFAM" id="SSF46689">
    <property type="entry name" value="Homeodomain-like"/>
    <property type="match status" value="1"/>
</dbReference>
<dbReference type="PANTHER" id="PTHR30055:SF174">
    <property type="entry name" value="TRANSCRIPTIONAL REGULATORY PROTEIN (PROBABLY TETR-FAMILY)-RELATED"/>
    <property type="match status" value="1"/>
</dbReference>
<keyword evidence="1" id="KW-0805">Transcription regulation</keyword>
<name>A0A0F6W1A3_9BACT</name>
<dbReference type="AlphaFoldDB" id="A0A0F6W1A3"/>
<feature type="region of interest" description="Disordered" evidence="5">
    <location>
        <begin position="210"/>
        <end position="238"/>
    </location>
</feature>
<dbReference type="Gene3D" id="1.10.357.10">
    <property type="entry name" value="Tetracycline Repressor, domain 2"/>
    <property type="match status" value="1"/>
</dbReference>
<dbReference type="GO" id="GO:0003700">
    <property type="term" value="F:DNA-binding transcription factor activity"/>
    <property type="evidence" value="ECO:0007669"/>
    <property type="project" value="TreeGrafter"/>
</dbReference>
<dbReference type="EMBL" id="CP011125">
    <property type="protein sequence ID" value="AKF04931.1"/>
    <property type="molecule type" value="Genomic_DNA"/>
</dbReference>
<evidence type="ECO:0000256" key="3">
    <source>
        <dbReference type="ARBA" id="ARBA00023163"/>
    </source>
</evidence>
<proteinExistence type="predicted"/>
<dbReference type="STRING" id="927083.DB32_002080"/>
<evidence type="ECO:0000256" key="2">
    <source>
        <dbReference type="ARBA" id="ARBA00023125"/>
    </source>
</evidence>
<dbReference type="Pfam" id="PF21943">
    <property type="entry name" value="TetR_C_46"/>
    <property type="match status" value="1"/>
</dbReference>